<dbReference type="InterPro" id="IPR004869">
    <property type="entry name" value="MMPL_dom"/>
</dbReference>
<evidence type="ECO:0000259" key="7">
    <source>
        <dbReference type="PROSITE" id="PS50156"/>
    </source>
</evidence>
<accession>A0A382P2C2</accession>
<dbReference type="PANTHER" id="PTHR33406:SF13">
    <property type="entry name" value="MEMBRANE PROTEIN YDFJ"/>
    <property type="match status" value="1"/>
</dbReference>
<feature type="transmembrane region" description="Helical" evidence="6">
    <location>
        <begin position="90"/>
        <end position="112"/>
    </location>
</feature>
<reference evidence="8" key="1">
    <citation type="submission" date="2018-05" db="EMBL/GenBank/DDBJ databases">
        <authorList>
            <person name="Lanie J.A."/>
            <person name="Ng W.-L."/>
            <person name="Kazmierczak K.M."/>
            <person name="Andrzejewski T.M."/>
            <person name="Davidsen T.M."/>
            <person name="Wayne K.J."/>
            <person name="Tettelin H."/>
            <person name="Glass J.I."/>
            <person name="Rusch D."/>
            <person name="Podicherti R."/>
            <person name="Tsui H.-C.T."/>
            <person name="Winkler M.E."/>
        </authorList>
    </citation>
    <scope>NUCLEOTIDE SEQUENCE</scope>
</reference>
<gene>
    <name evidence="8" type="ORF">METZ01_LOCUS319752</name>
</gene>
<evidence type="ECO:0000256" key="2">
    <source>
        <dbReference type="ARBA" id="ARBA00022475"/>
    </source>
</evidence>
<dbReference type="GO" id="GO:0005886">
    <property type="term" value="C:plasma membrane"/>
    <property type="evidence" value="ECO:0007669"/>
    <property type="project" value="UniProtKB-SubCell"/>
</dbReference>
<dbReference type="InterPro" id="IPR050545">
    <property type="entry name" value="Mycobact_MmpL"/>
</dbReference>
<feature type="domain" description="SSD" evidence="7">
    <location>
        <begin position="90"/>
        <end position="215"/>
    </location>
</feature>
<feature type="transmembrane region" description="Helical" evidence="6">
    <location>
        <begin position="194"/>
        <end position="218"/>
    </location>
</feature>
<dbReference type="AlphaFoldDB" id="A0A382P2C2"/>
<evidence type="ECO:0000256" key="4">
    <source>
        <dbReference type="ARBA" id="ARBA00022989"/>
    </source>
</evidence>
<keyword evidence="4 6" id="KW-1133">Transmembrane helix</keyword>
<feature type="non-terminal residue" evidence="8">
    <location>
        <position position="360"/>
    </location>
</feature>
<evidence type="ECO:0000256" key="5">
    <source>
        <dbReference type="ARBA" id="ARBA00023136"/>
    </source>
</evidence>
<dbReference type="EMBL" id="UINC01104036">
    <property type="protein sequence ID" value="SVC66898.1"/>
    <property type="molecule type" value="Genomic_DNA"/>
</dbReference>
<feature type="transmembrane region" description="Helical" evidence="6">
    <location>
        <begin position="64"/>
        <end position="83"/>
    </location>
</feature>
<dbReference type="Gene3D" id="1.20.1640.10">
    <property type="entry name" value="Multidrug efflux transporter AcrB transmembrane domain"/>
    <property type="match status" value="1"/>
</dbReference>
<sequence length="360" mass="40705">KKTTILNILIDSPRKDIQKEYGETVEYILPLLEKIKKENPELHVKLSGIVYVEYLSPRIITAQMPILVPFLFLVILISLFFLIRSVPAVLGSLVIIILSALSAVGLVGWTGGTVAQPFIMVPILVTTLAVADCVHLFSLYFRKLSEGSDSKESMIYSLKLNLQPLFLTSITTAIGFLSLNLAPIDPIRTVGNGIFFGVMVAFLFTIFFLAPLCSFFDIKAPRKTDSQRELAKKIGEYSVKHSKRLFWIMSLASCFLMIFIPLNRLNDSPMEFYSERYTDLTKDTKWLSERLGGTFPVSYQLSTKKESISDPDFLGFLDKFTNWLKSKDEVLHVNSLSIILKDLNSTLHNDDPGWYIIPQE</sequence>
<dbReference type="Pfam" id="PF03176">
    <property type="entry name" value="MMPL"/>
    <property type="match status" value="1"/>
</dbReference>
<keyword evidence="3 6" id="KW-0812">Transmembrane</keyword>
<dbReference type="PROSITE" id="PS50156">
    <property type="entry name" value="SSD"/>
    <property type="match status" value="1"/>
</dbReference>
<evidence type="ECO:0000256" key="3">
    <source>
        <dbReference type="ARBA" id="ARBA00022692"/>
    </source>
</evidence>
<comment type="subcellular location">
    <subcellularLocation>
        <location evidence="1">Cell membrane</location>
        <topology evidence="1">Multi-pass membrane protein</topology>
    </subcellularLocation>
</comment>
<evidence type="ECO:0000256" key="6">
    <source>
        <dbReference type="SAM" id="Phobius"/>
    </source>
</evidence>
<name>A0A382P2C2_9ZZZZ</name>
<feature type="non-terminal residue" evidence="8">
    <location>
        <position position="1"/>
    </location>
</feature>
<evidence type="ECO:0000256" key="1">
    <source>
        <dbReference type="ARBA" id="ARBA00004651"/>
    </source>
</evidence>
<feature type="transmembrane region" description="Helical" evidence="6">
    <location>
        <begin position="162"/>
        <end position="182"/>
    </location>
</feature>
<dbReference type="InterPro" id="IPR000731">
    <property type="entry name" value="SSD"/>
</dbReference>
<evidence type="ECO:0000313" key="8">
    <source>
        <dbReference type="EMBL" id="SVC66898.1"/>
    </source>
</evidence>
<keyword evidence="5 6" id="KW-0472">Membrane</keyword>
<protein>
    <recommendedName>
        <fullName evidence="7">SSD domain-containing protein</fullName>
    </recommendedName>
</protein>
<dbReference type="PANTHER" id="PTHR33406">
    <property type="entry name" value="MEMBRANE PROTEIN MJ1562-RELATED"/>
    <property type="match status" value="1"/>
</dbReference>
<dbReference type="SUPFAM" id="SSF82866">
    <property type="entry name" value="Multidrug efflux transporter AcrB transmembrane domain"/>
    <property type="match status" value="1"/>
</dbReference>
<keyword evidence="2" id="KW-1003">Cell membrane</keyword>
<proteinExistence type="predicted"/>
<feature type="transmembrane region" description="Helical" evidence="6">
    <location>
        <begin position="118"/>
        <end position="141"/>
    </location>
</feature>
<feature type="transmembrane region" description="Helical" evidence="6">
    <location>
        <begin position="245"/>
        <end position="262"/>
    </location>
</feature>
<organism evidence="8">
    <name type="scientific">marine metagenome</name>
    <dbReference type="NCBI Taxonomy" id="408172"/>
    <lineage>
        <taxon>unclassified sequences</taxon>
        <taxon>metagenomes</taxon>
        <taxon>ecological metagenomes</taxon>
    </lineage>
</organism>